<dbReference type="AlphaFoldDB" id="A0A9P9D2C1"/>
<dbReference type="PANTHER" id="PTHR33112:SF16">
    <property type="entry name" value="HETEROKARYON INCOMPATIBILITY DOMAIN-CONTAINING PROTEIN"/>
    <property type="match status" value="1"/>
</dbReference>
<dbReference type="OrthoDB" id="5125733at2759"/>
<gene>
    <name evidence="1" type="ORF">B0J11DRAFT_599023</name>
</gene>
<evidence type="ECO:0000313" key="2">
    <source>
        <dbReference type="Proteomes" id="UP000700596"/>
    </source>
</evidence>
<protein>
    <recommendedName>
        <fullName evidence="3">Heterokaryon incompatibility domain-containing protein</fullName>
    </recommendedName>
</protein>
<proteinExistence type="predicted"/>
<dbReference type="EMBL" id="JAGMWT010000025">
    <property type="protein sequence ID" value="KAH7111132.1"/>
    <property type="molecule type" value="Genomic_DNA"/>
</dbReference>
<evidence type="ECO:0000313" key="1">
    <source>
        <dbReference type="EMBL" id="KAH7111132.1"/>
    </source>
</evidence>
<name>A0A9P9D2C1_9PLEO</name>
<comment type="caution">
    <text evidence="1">The sequence shown here is derived from an EMBL/GenBank/DDBJ whole genome shotgun (WGS) entry which is preliminary data.</text>
</comment>
<dbReference type="PANTHER" id="PTHR33112">
    <property type="entry name" value="DOMAIN PROTEIN, PUTATIVE-RELATED"/>
    <property type="match status" value="1"/>
</dbReference>
<keyword evidence="2" id="KW-1185">Reference proteome</keyword>
<evidence type="ECO:0008006" key="3">
    <source>
        <dbReference type="Google" id="ProtNLM"/>
    </source>
</evidence>
<reference evidence="1" key="1">
    <citation type="journal article" date="2021" name="Nat. Commun.">
        <title>Genetic determinants of endophytism in the Arabidopsis root mycobiome.</title>
        <authorList>
            <person name="Mesny F."/>
            <person name="Miyauchi S."/>
            <person name="Thiergart T."/>
            <person name="Pickel B."/>
            <person name="Atanasova L."/>
            <person name="Karlsson M."/>
            <person name="Huettel B."/>
            <person name="Barry K.W."/>
            <person name="Haridas S."/>
            <person name="Chen C."/>
            <person name="Bauer D."/>
            <person name="Andreopoulos W."/>
            <person name="Pangilinan J."/>
            <person name="LaButti K."/>
            <person name="Riley R."/>
            <person name="Lipzen A."/>
            <person name="Clum A."/>
            <person name="Drula E."/>
            <person name="Henrissat B."/>
            <person name="Kohler A."/>
            <person name="Grigoriev I.V."/>
            <person name="Martin F.M."/>
            <person name="Hacquard S."/>
        </authorList>
    </citation>
    <scope>NUCLEOTIDE SEQUENCE</scope>
    <source>
        <strain evidence="1">MPI-CAGE-CH-0243</strain>
    </source>
</reference>
<accession>A0A9P9D2C1</accession>
<organism evidence="1 2">
    <name type="scientific">Dendryphion nanum</name>
    <dbReference type="NCBI Taxonomy" id="256645"/>
    <lineage>
        <taxon>Eukaryota</taxon>
        <taxon>Fungi</taxon>
        <taxon>Dikarya</taxon>
        <taxon>Ascomycota</taxon>
        <taxon>Pezizomycotina</taxon>
        <taxon>Dothideomycetes</taxon>
        <taxon>Pleosporomycetidae</taxon>
        <taxon>Pleosporales</taxon>
        <taxon>Torulaceae</taxon>
        <taxon>Dendryphion</taxon>
    </lineage>
</organism>
<dbReference type="Proteomes" id="UP000700596">
    <property type="component" value="Unassembled WGS sequence"/>
</dbReference>
<sequence length="406" mass="46500">MKSDEVLDEVITQNVYITPSWKSQNDTITGYWTKRGWTMQEGLLPQRLLYFTSTQIIWKCPTIVRYERGNIKKPRDEIINGMFDGTGTEFWHCDLFTKFKAFSLYLEIYPEISPSEKYRLWYELVEDYTPRKFKRIQDRLVAISGLARMFGDMVKDTAYVAGLWKQDLLRGLLWKVRGAKLVPSKLERCAPAPLGKFPSWTWASVANETVVDVFAKTHEIVSIATIDDVSIDLVDETNPFGMVIRGVITITGPVFRFSKLYNANWRCRGTPMSAFERHISEIVEEESAGSVKAGSSCSSSHFVALQVARKTLSGILRHDLLILESTSDTLDDTIVYRRLGVLSLEYVSRNCIACPEFVKKIEQSRKSLRNRLGPGGNVRSREIRRCKKVLVELIKTPWPTQTVMIE</sequence>